<dbReference type="AlphaFoldDB" id="A0AAN7PKY0"/>
<evidence type="ECO:0000256" key="1">
    <source>
        <dbReference type="SAM" id="MobiDB-lite"/>
    </source>
</evidence>
<dbReference type="EMBL" id="JAUNZN010000003">
    <property type="protein sequence ID" value="KAK4824931.1"/>
    <property type="molecule type" value="Genomic_DNA"/>
</dbReference>
<proteinExistence type="predicted"/>
<evidence type="ECO:0000313" key="3">
    <source>
        <dbReference type="Proteomes" id="UP001333110"/>
    </source>
</evidence>
<feature type="compositionally biased region" description="Basic residues" evidence="1">
    <location>
        <begin position="1"/>
        <end position="12"/>
    </location>
</feature>
<keyword evidence="3" id="KW-1185">Reference proteome</keyword>
<name>A0AAN7PKY0_MYCAM</name>
<gene>
    <name evidence="2" type="ORF">QYF61_021551</name>
</gene>
<feature type="region of interest" description="Disordered" evidence="1">
    <location>
        <begin position="1"/>
        <end position="32"/>
    </location>
</feature>
<organism evidence="2 3">
    <name type="scientific">Mycteria americana</name>
    <name type="common">Wood stork</name>
    <dbReference type="NCBI Taxonomy" id="33587"/>
    <lineage>
        <taxon>Eukaryota</taxon>
        <taxon>Metazoa</taxon>
        <taxon>Chordata</taxon>
        <taxon>Craniata</taxon>
        <taxon>Vertebrata</taxon>
        <taxon>Euteleostomi</taxon>
        <taxon>Archelosauria</taxon>
        <taxon>Archosauria</taxon>
        <taxon>Dinosauria</taxon>
        <taxon>Saurischia</taxon>
        <taxon>Theropoda</taxon>
        <taxon>Coelurosauria</taxon>
        <taxon>Aves</taxon>
        <taxon>Neognathae</taxon>
        <taxon>Neoaves</taxon>
        <taxon>Aequornithes</taxon>
        <taxon>Ciconiiformes</taxon>
        <taxon>Ciconiidae</taxon>
        <taxon>Mycteria</taxon>
    </lineage>
</organism>
<comment type="caution">
    <text evidence="2">The sequence shown here is derived from an EMBL/GenBank/DDBJ whole genome shotgun (WGS) entry which is preliminary data.</text>
</comment>
<reference evidence="2 3" key="1">
    <citation type="journal article" date="2023" name="J. Hered.">
        <title>Chromosome-level genome of the wood stork (Mycteria americana) provides insight into avian chromosome evolution.</title>
        <authorList>
            <person name="Flamio R. Jr."/>
            <person name="Ramstad K.M."/>
        </authorList>
    </citation>
    <scope>NUCLEOTIDE SEQUENCE [LARGE SCALE GENOMIC DNA]</scope>
    <source>
        <strain evidence="2">JAX WOST 10</strain>
    </source>
</reference>
<dbReference type="Proteomes" id="UP001333110">
    <property type="component" value="Unassembled WGS sequence"/>
</dbReference>
<protein>
    <submittedName>
        <fullName evidence="2">Uncharacterized protein</fullName>
    </submittedName>
</protein>
<evidence type="ECO:0000313" key="2">
    <source>
        <dbReference type="EMBL" id="KAK4824931.1"/>
    </source>
</evidence>
<accession>A0AAN7PKY0</accession>
<sequence>MVPHQHLLRPGKGKSGQEKGDSTSLPVLVPRPLPHQFSPTPLQLLDHMAGSYFTWSMFHTSPLSASIQRSRRQQKEKHHPHVLQAMGFVTKQPQVPQPLPISLVPQTLPQLHCSSLDTLQPLNVFVVVRGSKLNTGFEVRPHQCRVQGDDHCPSPAGHTIPDTSQDAIGFLGHLGTLLAHIQAAVNQHAQVLFHQAAFQPLFPKPVALHGVVVTQVQDPTLGLVEPHTIDLGPSMQPVQIPL</sequence>